<evidence type="ECO:0000259" key="7">
    <source>
        <dbReference type="Pfam" id="PF25917"/>
    </source>
</evidence>
<dbReference type="InterPro" id="IPR058627">
    <property type="entry name" value="MdtA-like_C"/>
</dbReference>
<gene>
    <name evidence="9" type="ORF">P375_11980</name>
</gene>
<dbReference type="Gene3D" id="2.40.420.20">
    <property type="match status" value="1"/>
</dbReference>
<evidence type="ECO:0000259" key="8">
    <source>
        <dbReference type="Pfam" id="PF25967"/>
    </source>
</evidence>
<dbReference type="AlphaFoldDB" id="A0A0A2XC85"/>
<dbReference type="Pfam" id="PF25967">
    <property type="entry name" value="RND-MFP_C"/>
    <property type="match status" value="1"/>
</dbReference>
<dbReference type="Pfam" id="PF25917">
    <property type="entry name" value="BSH_RND"/>
    <property type="match status" value="1"/>
</dbReference>
<comment type="similarity">
    <text evidence="2">Belongs to the membrane fusion protein (MFP) (TC 8.A.1) family.</text>
</comment>
<evidence type="ECO:0000256" key="5">
    <source>
        <dbReference type="SAM" id="Phobius"/>
    </source>
</evidence>
<feature type="transmembrane region" description="Helical" evidence="5">
    <location>
        <begin position="7"/>
        <end position="24"/>
    </location>
</feature>
<keyword evidence="5" id="KW-1133">Transmembrane helix</keyword>
<evidence type="ECO:0000256" key="2">
    <source>
        <dbReference type="ARBA" id="ARBA00009477"/>
    </source>
</evidence>
<dbReference type="SUPFAM" id="SSF111369">
    <property type="entry name" value="HlyD-like secretion proteins"/>
    <property type="match status" value="1"/>
</dbReference>
<accession>A0A0A2XC85</accession>
<name>A0A0A2XC85_9PAST</name>
<dbReference type="GO" id="GO:0015562">
    <property type="term" value="F:efflux transmembrane transporter activity"/>
    <property type="evidence" value="ECO:0007669"/>
    <property type="project" value="InterPro"/>
</dbReference>
<dbReference type="NCBIfam" id="TIGR01730">
    <property type="entry name" value="RND_mfp"/>
    <property type="match status" value="1"/>
</dbReference>
<dbReference type="InterPro" id="IPR006143">
    <property type="entry name" value="RND_pump_MFP"/>
</dbReference>
<dbReference type="PANTHER" id="PTHR30469">
    <property type="entry name" value="MULTIDRUG RESISTANCE PROTEIN MDTA"/>
    <property type="match status" value="1"/>
</dbReference>
<dbReference type="Gene3D" id="2.40.50.100">
    <property type="match status" value="2"/>
</dbReference>
<evidence type="ECO:0000256" key="4">
    <source>
        <dbReference type="SAM" id="Coils"/>
    </source>
</evidence>
<feature type="coiled-coil region" evidence="4">
    <location>
        <begin position="99"/>
        <end position="178"/>
    </location>
</feature>
<keyword evidence="5" id="KW-0812">Transmembrane</keyword>
<dbReference type="Gene3D" id="2.40.30.170">
    <property type="match status" value="1"/>
</dbReference>
<keyword evidence="10" id="KW-1185">Reference proteome</keyword>
<feature type="domain" description="Multidrug resistance protein MdtA-like C-terminal permuted SH3" evidence="8">
    <location>
        <begin position="315"/>
        <end position="371"/>
    </location>
</feature>
<dbReference type="Proteomes" id="UP000030418">
    <property type="component" value="Unassembled WGS sequence"/>
</dbReference>
<dbReference type="Pfam" id="PF25876">
    <property type="entry name" value="HH_MFP_RND"/>
    <property type="match status" value="1"/>
</dbReference>
<keyword evidence="4" id="KW-0175">Coiled coil</keyword>
<dbReference type="RefSeq" id="WP_039137218.1">
    <property type="nucleotide sequence ID" value="NZ_JPXY01000070.1"/>
</dbReference>
<keyword evidence="5" id="KW-0472">Membrane</keyword>
<dbReference type="PRINTS" id="PR01490">
    <property type="entry name" value="RTXTOXIND"/>
</dbReference>
<feature type="domain" description="Multidrug resistance protein MdtA-like barrel-sandwich hybrid" evidence="7">
    <location>
        <begin position="58"/>
        <end position="213"/>
    </location>
</feature>
<protein>
    <submittedName>
        <fullName evidence="9">ABC transporter substrate-binding protein</fullName>
    </submittedName>
</protein>
<evidence type="ECO:0000313" key="9">
    <source>
        <dbReference type="EMBL" id="KGQ29738.1"/>
    </source>
</evidence>
<proteinExistence type="inferred from homology"/>
<evidence type="ECO:0000313" key="10">
    <source>
        <dbReference type="Proteomes" id="UP000030418"/>
    </source>
</evidence>
<dbReference type="EMBL" id="JPXY01000070">
    <property type="protein sequence ID" value="KGQ29738.1"/>
    <property type="molecule type" value="Genomic_DNA"/>
</dbReference>
<dbReference type="InterPro" id="IPR058625">
    <property type="entry name" value="MdtA-like_BSH"/>
</dbReference>
<dbReference type="GO" id="GO:1990281">
    <property type="term" value="C:efflux pump complex"/>
    <property type="evidence" value="ECO:0007669"/>
    <property type="project" value="TreeGrafter"/>
</dbReference>
<keyword evidence="3" id="KW-0813">Transport</keyword>
<evidence type="ECO:0000259" key="6">
    <source>
        <dbReference type="Pfam" id="PF25876"/>
    </source>
</evidence>
<evidence type="ECO:0000256" key="1">
    <source>
        <dbReference type="ARBA" id="ARBA00004196"/>
    </source>
</evidence>
<feature type="domain" description="Multidrug resistance protein MdtA-like alpha-helical hairpin" evidence="6">
    <location>
        <begin position="105"/>
        <end position="182"/>
    </location>
</feature>
<comment type="caution">
    <text evidence="9">The sequence shown here is derived from an EMBL/GenBank/DDBJ whole genome shotgun (WGS) entry which is preliminary data.</text>
</comment>
<reference evidence="9 10" key="1">
    <citation type="submission" date="2014-08" db="EMBL/GenBank/DDBJ databases">
        <title>Chaperone-usher fimbriae in a diverse selection of Gallibacterium genomes.</title>
        <authorList>
            <person name="Kudirkiene E."/>
            <person name="Bager R.J."/>
            <person name="Johnson T.J."/>
            <person name="Bojesen A.M."/>
        </authorList>
    </citation>
    <scope>NUCLEOTIDE SEQUENCE [LARGE SCALE GENOMIC DNA]</scope>
    <source>
        <strain evidence="9 10">CCM5976</strain>
    </source>
</reference>
<organism evidence="9 10">
    <name type="scientific">Gallibacterium genomosp. 2</name>
    <dbReference type="NCBI Taxonomy" id="155517"/>
    <lineage>
        <taxon>Bacteria</taxon>
        <taxon>Pseudomonadati</taxon>
        <taxon>Pseudomonadota</taxon>
        <taxon>Gammaproteobacteria</taxon>
        <taxon>Pasteurellales</taxon>
        <taxon>Pasteurellaceae</taxon>
        <taxon>Gallibacterium</taxon>
    </lineage>
</organism>
<dbReference type="InterPro" id="IPR058624">
    <property type="entry name" value="MdtA-like_HH"/>
</dbReference>
<sequence length="388" mass="42399">MTFTKKRILGIAVVLIILAAIYYFNLQSQPKTTYLTETAKYSDIQQTVVATGTVRSSNRVEVGARVSGKVEKILVKLGQKVKKGELIAELDSITQENTLNSAQAQLAAYKAQLVAAQTAYRVANSNFQRIAKLYKRKASSLDDYENAQNNLDSAKANVEQIQAQIKQSEIEVNTAATNLNYTKITSPIDGTVISIPVSVGQTVNANQTTPTIIQVADLDTMLIKPEISEGDITKIKPGMKVQFTTLAEPDEIYQAEIASVDPALTTLTDNEYSESVSDTNAIYYYANVLVPNPEHKLQIGMTTQNTIITAQKQHVLVVPTLAIQKRNGQNSVQILDGDKVVEKIVQIGLHDDINTEILSGLNEGDKVIISQSSANEAASVKVRTPRMM</sequence>
<dbReference type="PANTHER" id="PTHR30469:SF33">
    <property type="entry name" value="SLR1207 PROTEIN"/>
    <property type="match status" value="1"/>
</dbReference>
<evidence type="ECO:0000256" key="3">
    <source>
        <dbReference type="ARBA" id="ARBA00022448"/>
    </source>
</evidence>
<comment type="subcellular location">
    <subcellularLocation>
        <location evidence="1">Cell envelope</location>
    </subcellularLocation>
</comment>